<evidence type="ECO:0000313" key="8">
    <source>
        <dbReference type="EMBL" id="WAH37600.1"/>
    </source>
</evidence>
<evidence type="ECO:0000256" key="7">
    <source>
        <dbReference type="SAM" id="Phobius"/>
    </source>
</evidence>
<name>A0ABY6Z4B7_9BACL</name>
<evidence type="ECO:0000256" key="5">
    <source>
        <dbReference type="ARBA" id="ARBA00022989"/>
    </source>
</evidence>
<feature type="transmembrane region" description="Helical" evidence="7">
    <location>
        <begin position="253"/>
        <end position="272"/>
    </location>
</feature>
<dbReference type="Proteomes" id="UP001164803">
    <property type="component" value="Chromosome"/>
</dbReference>
<sequence>MTETSDMSVARVTWPVLIEQLLFLLMGTADTFMLSHVSGSAVAAVGACNQVVSIVLLVFNMVSGGAAVLVAQYLGAKRISDCAKFTAASITVNLAFGLLVSAFLVVFRTLIASVMQLPASVVPLTNAYLEIVGSTIFGQALLGAVSSVLRANGFTRVTMLVSLGMNILHIVGNYLFIFGPFGVPVLGVTGVAISTAVSRVLAFVVMLVLMYRYVPYRIAWKDYISIPACHLKKILTIGVPSAGEPLAYEIGQLVMTSFMGIYGATVLATRVYTLNLMYYILIFGSAVGFGTQIVIGHLCGAGKLDAAYRVVWRSLWVALGVTAVIAVTMAASGHALLHLFTSSGSVIQMGTHLLFICVLLEPGRTFNLVIIQSLRAAGDVRFPVMMGILFPIGMGIPLSYFLGVHLHMGLVGVWWTICLDEWSRAVIMSIRWKSRIWEQKILVTPRSATVLPTEA</sequence>
<evidence type="ECO:0000256" key="1">
    <source>
        <dbReference type="ARBA" id="ARBA00004651"/>
    </source>
</evidence>
<dbReference type="Pfam" id="PF01554">
    <property type="entry name" value="MatE"/>
    <property type="match status" value="2"/>
</dbReference>
<keyword evidence="4 7" id="KW-0812">Transmembrane</keyword>
<feature type="transmembrane region" description="Helical" evidence="7">
    <location>
        <begin position="185"/>
        <end position="211"/>
    </location>
</feature>
<feature type="transmembrane region" description="Helical" evidence="7">
    <location>
        <begin position="337"/>
        <end position="360"/>
    </location>
</feature>
<keyword evidence="6 7" id="KW-0472">Membrane</keyword>
<accession>A0ABY6Z4B7</accession>
<dbReference type="PIRSF" id="PIRSF006603">
    <property type="entry name" value="DinF"/>
    <property type="match status" value="1"/>
</dbReference>
<dbReference type="PANTHER" id="PTHR42925:SF1">
    <property type="entry name" value="VIRULENCE FACTOR MVIN"/>
    <property type="match status" value="1"/>
</dbReference>
<keyword evidence="9" id="KW-1185">Reference proteome</keyword>
<organism evidence="8 9">
    <name type="scientific">Alicyclobacillus dauci</name>
    <dbReference type="NCBI Taxonomy" id="1475485"/>
    <lineage>
        <taxon>Bacteria</taxon>
        <taxon>Bacillati</taxon>
        <taxon>Bacillota</taxon>
        <taxon>Bacilli</taxon>
        <taxon>Bacillales</taxon>
        <taxon>Alicyclobacillaceae</taxon>
        <taxon>Alicyclobacillus</taxon>
    </lineage>
</organism>
<evidence type="ECO:0000313" key="9">
    <source>
        <dbReference type="Proteomes" id="UP001164803"/>
    </source>
</evidence>
<feature type="transmembrane region" description="Helical" evidence="7">
    <location>
        <begin position="157"/>
        <end position="179"/>
    </location>
</feature>
<comment type="subcellular location">
    <subcellularLocation>
        <location evidence="1">Cell membrane</location>
        <topology evidence="1">Multi-pass membrane protein</topology>
    </subcellularLocation>
</comment>
<feature type="transmembrane region" description="Helical" evidence="7">
    <location>
        <begin position="380"/>
        <end position="402"/>
    </location>
</feature>
<dbReference type="RefSeq" id="WP_268045104.1">
    <property type="nucleotide sequence ID" value="NZ_CP104064.1"/>
</dbReference>
<feature type="transmembrane region" description="Helical" evidence="7">
    <location>
        <begin position="310"/>
        <end position="331"/>
    </location>
</feature>
<dbReference type="CDD" id="cd13134">
    <property type="entry name" value="MATE_like_8"/>
    <property type="match status" value="1"/>
</dbReference>
<dbReference type="NCBIfam" id="TIGR00797">
    <property type="entry name" value="matE"/>
    <property type="match status" value="1"/>
</dbReference>
<keyword evidence="5 7" id="KW-1133">Transmembrane helix</keyword>
<feature type="transmembrane region" description="Helical" evidence="7">
    <location>
        <begin position="278"/>
        <end position="298"/>
    </location>
</feature>
<feature type="transmembrane region" description="Helical" evidence="7">
    <location>
        <begin position="51"/>
        <end position="74"/>
    </location>
</feature>
<dbReference type="InterPro" id="IPR047135">
    <property type="entry name" value="YsiQ"/>
</dbReference>
<evidence type="ECO:0000256" key="2">
    <source>
        <dbReference type="ARBA" id="ARBA00022448"/>
    </source>
</evidence>
<feature type="transmembrane region" description="Helical" evidence="7">
    <location>
        <begin position="127"/>
        <end position="145"/>
    </location>
</feature>
<evidence type="ECO:0000256" key="6">
    <source>
        <dbReference type="ARBA" id="ARBA00023136"/>
    </source>
</evidence>
<dbReference type="EMBL" id="CP104064">
    <property type="protein sequence ID" value="WAH37600.1"/>
    <property type="molecule type" value="Genomic_DNA"/>
</dbReference>
<dbReference type="InterPro" id="IPR048279">
    <property type="entry name" value="MdtK-like"/>
</dbReference>
<gene>
    <name evidence="8" type="ORF">NZD86_03460</name>
</gene>
<keyword evidence="3" id="KW-1003">Cell membrane</keyword>
<keyword evidence="2" id="KW-0813">Transport</keyword>
<reference evidence="8" key="1">
    <citation type="submission" date="2022-08" db="EMBL/GenBank/DDBJ databases">
        <title>Alicyclobacillus dauci DSM2870, complete genome.</title>
        <authorList>
            <person name="Wang Q."/>
            <person name="Cai R."/>
            <person name="Wang Z."/>
        </authorList>
    </citation>
    <scope>NUCLEOTIDE SEQUENCE</scope>
    <source>
        <strain evidence="8">DSM 28700</strain>
    </source>
</reference>
<dbReference type="InterPro" id="IPR002528">
    <property type="entry name" value="MATE_fam"/>
</dbReference>
<dbReference type="PANTHER" id="PTHR42925">
    <property type="entry name" value="MULTIDRUG AND TOXIN EFFLUX PROTEIN MATE FAMILY"/>
    <property type="match status" value="1"/>
</dbReference>
<evidence type="ECO:0000256" key="4">
    <source>
        <dbReference type="ARBA" id="ARBA00022692"/>
    </source>
</evidence>
<feature type="transmembrane region" description="Helical" evidence="7">
    <location>
        <begin position="86"/>
        <end position="107"/>
    </location>
</feature>
<feature type="transmembrane region" description="Helical" evidence="7">
    <location>
        <begin position="21"/>
        <end position="45"/>
    </location>
</feature>
<proteinExistence type="predicted"/>
<evidence type="ECO:0000256" key="3">
    <source>
        <dbReference type="ARBA" id="ARBA00022475"/>
    </source>
</evidence>
<protein>
    <submittedName>
        <fullName evidence="8">MATE family efflux transporter</fullName>
    </submittedName>
</protein>